<evidence type="ECO:0000256" key="3">
    <source>
        <dbReference type="ARBA" id="ARBA00022989"/>
    </source>
</evidence>
<gene>
    <name evidence="6" type="ORF">CBOVIS_LOCUS10462</name>
</gene>
<keyword evidence="4 5" id="KW-0472">Membrane</keyword>
<evidence type="ECO:0000256" key="2">
    <source>
        <dbReference type="ARBA" id="ARBA00022692"/>
    </source>
</evidence>
<feature type="transmembrane region" description="Helical" evidence="5">
    <location>
        <begin position="89"/>
        <end position="110"/>
    </location>
</feature>
<dbReference type="Proteomes" id="UP000494206">
    <property type="component" value="Unassembled WGS sequence"/>
</dbReference>
<dbReference type="AlphaFoldDB" id="A0A8S1EYC1"/>
<feature type="transmembrane region" description="Helical" evidence="5">
    <location>
        <begin position="48"/>
        <end position="69"/>
    </location>
</feature>
<comment type="caution">
    <text evidence="6">The sequence shown here is derived from an EMBL/GenBank/DDBJ whole genome shotgun (WGS) entry which is preliminary data.</text>
</comment>
<keyword evidence="3 5" id="KW-1133">Transmembrane helix</keyword>
<evidence type="ECO:0000256" key="5">
    <source>
        <dbReference type="SAM" id="Phobius"/>
    </source>
</evidence>
<accession>A0A8S1EYC1</accession>
<dbReference type="PANTHER" id="PTHR12479:SF13">
    <property type="entry name" value="DUF4149 DOMAIN-CONTAINING PROTEIN"/>
    <property type="match status" value="1"/>
</dbReference>
<name>A0A8S1EYC1_9PELO</name>
<dbReference type="EMBL" id="CADEPM010000007">
    <property type="protein sequence ID" value="CAB3408718.1"/>
    <property type="molecule type" value="Genomic_DNA"/>
</dbReference>
<evidence type="ECO:0000313" key="6">
    <source>
        <dbReference type="EMBL" id="CAB3408718.1"/>
    </source>
</evidence>
<keyword evidence="7" id="KW-1185">Reference proteome</keyword>
<reference evidence="6 7" key="1">
    <citation type="submission" date="2020-04" db="EMBL/GenBank/DDBJ databases">
        <authorList>
            <person name="Laetsch R D."/>
            <person name="Stevens L."/>
            <person name="Kumar S."/>
            <person name="Blaxter L. M."/>
        </authorList>
    </citation>
    <scope>NUCLEOTIDE SEQUENCE [LARGE SCALE GENOMIC DNA]</scope>
</reference>
<dbReference type="OrthoDB" id="5801335at2759"/>
<comment type="subcellular location">
    <subcellularLocation>
        <location evidence="1">Endomembrane system</location>
        <topology evidence="1">Multi-pass membrane protein</topology>
    </subcellularLocation>
</comment>
<evidence type="ECO:0000313" key="7">
    <source>
        <dbReference type="Proteomes" id="UP000494206"/>
    </source>
</evidence>
<sequence>MKAFQGKSYSNVEAFEPAKFQVDAIWDCNAPKYRVACRQLHVTRATKFIGYTQLVVITAFSLVFLYMYISAIKLEESSTGTKEVVVNYYAARYISSLLSALTLQLGLVLMMLHGLRTGRRSLLLPYIACAAIALFLAVFQLTLDVLNFVDSRTYASAENSAADIIVHFIGILVHVWCMQVVCRCYSFFGDKAVAESIGQQLQNTSNAFTVDFSHPPPYTRLPTDMQPLTQA</sequence>
<organism evidence="6 7">
    <name type="scientific">Caenorhabditis bovis</name>
    <dbReference type="NCBI Taxonomy" id="2654633"/>
    <lineage>
        <taxon>Eukaryota</taxon>
        <taxon>Metazoa</taxon>
        <taxon>Ecdysozoa</taxon>
        <taxon>Nematoda</taxon>
        <taxon>Chromadorea</taxon>
        <taxon>Rhabditida</taxon>
        <taxon>Rhabditina</taxon>
        <taxon>Rhabditomorpha</taxon>
        <taxon>Rhabditoidea</taxon>
        <taxon>Rhabditidae</taxon>
        <taxon>Peloderinae</taxon>
        <taxon>Caenorhabditis</taxon>
    </lineage>
</organism>
<dbReference type="GO" id="GO:0005765">
    <property type="term" value="C:lysosomal membrane"/>
    <property type="evidence" value="ECO:0007669"/>
    <property type="project" value="TreeGrafter"/>
</dbReference>
<dbReference type="PANTHER" id="PTHR12479">
    <property type="entry name" value="LYSOSOMAL-ASSOCIATED TRANSMEMBRANE PROTEIN"/>
    <property type="match status" value="1"/>
</dbReference>
<dbReference type="GO" id="GO:0012505">
    <property type="term" value="C:endomembrane system"/>
    <property type="evidence" value="ECO:0007669"/>
    <property type="project" value="UniProtKB-SubCell"/>
</dbReference>
<proteinExistence type="predicted"/>
<evidence type="ECO:0000256" key="1">
    <source>
        <dbReference type="ARBA" id="ARBA00004127"/>
    </source>
</evidence>
<feature type="transmembrane region" description="Helical" evidence="5">
    <location>
        <begin position="122"/>
        <end position="141"/>
    </location>
</feature>
<evidence type="ECO:0000256" key="4">
    <source>
        <dbReference type="ARBA" id="ARBA00023136"/>
    </source>
</evidence>
<protein>
    <submittedName>
        <fullName evidence="6">Uncharacterized protein</fullName>
    </submittedName>
</protein>
<dbReference type="InterPro" id="IPR051115">
    <property type="entry name" value="LAPTM_transporter"/>
</dbReference>
<feature type="transmembrane region" description="Helical" evidence="5">
    <location>
        <begin position="161"/>
        <end position="181"/>
    </location>
</feature>
<keyword evidence="2 5" id="KW-0812">Transmembrane</keyword>